<reference evidence="3" key="1">
    <citation type="submission" date="2020-06" db="EMBL/GenBank/DDBJ databases">
        <authorList>
            <consortium name="Plant Systems Biology data submission"/>
        </authorList>
    </citation>
    <scope>NUCLEOTIDE SEQUENCE</scope>
    <source>
        <strain evidence="3">D6</strain>
    </source>
</reference>
<dbReference type="EMBL" id="CAICTM010000176">
    <property type="protein sequence ID" value="CAB9503808.1"/>
    <property type="molecule type" value="Genomic_DNA"/>
</dbReference>
<dbReference type="SUPFAM" id="SSF81901">
    <property type="entry name" value="HCP-like"/>
    <property type="match status" value="1"/>
</dbReference>
<dbReference type="AlphaFoldDB" id="A0A9N8DIW4"/>
<dbReference type="InterPro" id="IPR013083">
    <property type="entry name" value="Znf_RING/FYVE/PHD"/>
</dbReference>
<dbReference type="SMART" id="SM00671">
    <property type="entry name" value="SEL1"/>
    <property type="match status" value="3"/>
</dbReference>
<dbReference type="InterPro" id="IPR011990">
    <property type="entry name" value="TPR-like_helical_dom_sf"/>
</dbReference>
<dbReference type="Gene3D" id="3.30.40.10">
    <property type="entry name" value="Zinc/RING finger domain, C3HC4 (zinc finger)"/>
    <property type="match status" value="1"/>
</dbReference>
<dbReference type="PANTHER" id="PTHR46573:SF1">
    <property type="entry name" value="WD REPEAT, SAM AND U-BOX DOMAIN-CONTAINING PROTEIN 1"/>
    <property type="match status" value="1"/>
</dbReference>
<protein>
    <submittedName>
        <fullName evidence="3">Sel1 domain protein repeat-containing protein</fullName>
    </submittedName>
</protein>
<dbReference type="InterPro" id="IPR052085">
    <property type="entry name" value="WD-SAM-U-box"/>
</dbReference>
<dbReference type="InterPro" id="IPR003613">
    <property type="entry name" value="Ubox_domain"/>
</dbReference>
<feature type="domain" description="U-box" evidence="2">
    <location>
        <begin position="26"/>
        <end position="101"/>
    </location>
</feature>
<dbReference type="Gene3D" id="1.25.40.10">
    <property type="entry name" value="Tetratricopeptide repeat domain"/>
    <property type="match status" value="1"/>
</dbReference>
<organism evidence="3 4">
    <name type="scientific">Seminavis robusta</name>
    <dbReference type="NCBI Taxonomy" id="568900"/>
    <lineage>
        <taxon>Eukaryota</taxon>
        <taxon>Sar</taxon>
        <taxon>Stramenopiles</taxon>
        <taxon>Ochrophyta</taxon>
        <taxon>Bacillariophyta</taxon>
        <taxon>Bacillariophyceae</taxon>
        <taxon>Bacillariophycidae</taxon>
        <taxon>Naviculales</taxon>
        <taxon>Naviculaceae</taxon>
        <taxon>Seminavis</taxon>
    </lineage>
</organism>
<dbReference type="InterPro" id="IPR006597">
    <property type="entry name" value="Sel1-like"/>
</dbReference>
<dbReference type="SMART" id="SM00504">
    <property type="entry name" value="Ubox"/>
    <property type="match status" value="1"/>
</dbReference>
<proteinExistence type="predicted"/>
<dbReference type="GO" id="GO:0016567">
    <property type="term" value="P:protein ubiquitination"/>
    <property type="evidence" value="ECO:0007669"/>
    <property type="project" value="InterPro"/>
</dbReference>
<evidence type="ECO:0000259" key="2">
    <source>
        <dbReference type="PROSITE" id="PS51698"/>
    </source>
</evidence>
<dbReference type="Pfam" id="PF08238">
    <property type="entry name" value="Sel1"/>
    <property type="match status" value="2"/>
</dbReference>
<sequence length="269" mass="29275">MNTGSKRSNSGAGDEPQQSTKRAKKSVADDLICPISLELPWEPVTAEDGRIYERECIEEHIKKNSGNLTSPITGEKMGKKLLPAIQHRNIIETLLESGAIEEDLTAKWNEKVEQKKKMEALLEKAEAGNGYAMYMVGVNYVVGQDGFKEDEKLAFQWTKRAHEAGSVVGTAALGEHYLLGVGVQACWQKGTMYASIAAGQGSNLAAFHLGIALAYGKYGFSKDKADAIRWLEKAVGHCPHEHLSSACKNQARKKLDDLKATAAEGNGMP</sequence>
<dbReference type="OrthoDB" id="27934at2759"/>
<comment type="caution">
    <text evidence="3">The sequence shown here is derived from an EMBL/GenBank/DDBJ whole genome shotgun (WGS) entry which is preliminary data.</text>
</comment>
<dbReference type="PROSITE" id="PS51698">
    <property type="entry name" value="U_BOX"/>
    <property type="match status" value="1"/>
</dbReference>
<dbReference type="PANTHER" id="PTHR46573">
    <property type="entry name" value="WD REPEAT, SAM AND U-BOX DOMAIN-CONTAINING PROTEIN 1"/>
    <property type="match status" value="1"/>
</dbReference>
<dbReference type="Proteomes" id="UP001153069">
    <property type="component" value="Unassembled WGS sequence"/>
</dbReference>
<accession>A0A9N8DIW4</accession>
<evidence type="ECO:0000256" key="1">
    <source>
        <dbReference type="SAM" id="MobiDB-lite"/>
    </source>
</evidence>
<dbReference type="Pfam" id="PF04564">
    <property type="entry name" value="U-box"/>
    <property type="match status" value="1"/>
</dbReference>
<evidence type="ECO:0000313" key="3">
    <source>
        <dbReference type="EMBL" id="CAB9503808.1"/>
    </source>
</evidence>
<feature type="compositionally biased region" description="Polar residues" evidence="1">
    <location>
        <begin position="1"/>
        <end position="20"/>
    </location>
</feature>
<evidence type="ECO:0000313" key="4">
    <source>
        <dbReference type="Proteomes" id="UP001153069"/>
    </source>
</evidence>
<feature type="region of interest" description="Disordered" evidence="1">
    <location>
        <begin position="1"/>
        <end position="27"/>
    </location>
</feature>
<dbReference type="SUPFAM" id="SSF57850">
    <property type="entry name" value="RING/U-box"/>
    <property type="match status" value="1"/>
</dbReference>
<dbReference type="GO" id="GO:0004842">
    <property type="term" value="F:ubiquitin-protein transferase activity"/>
    <property type="evidence" value="ECO:0007669"/>
    <property type="project" value="InterPro"/>
</dbReference>
<keyword evidence="4" id="KW-1185">Reference proteome</keyword>
<gene>
    <name evidence="3" type="ORF">SEMRO_177_G077630.1</name>
</gene>
<name>A0A9N8DIW4_9STRA</name>